<dbReference type="PANTHER" id="PTHR43075:SF1">
    <property type="entry name" value="FORMATE LYASE ACTIVATING ENZYME, PUTATIVE (AFU_ORTHOLOGUE AFUA_2G15630)-RELATED"/>
    <property type="match status" value="1"/>
</dbReference>
<comment type="caution">
    <text evidence="8">The sequence shown here is derived from an EMBL/GenBank/DDBJ whole genome shotgun (WGS) entry which is preliminary data.</text>
</comment>
<evidence type="ECO:0000256" key="3">
    <source>
        <dbReference type="ARBA" id="ARBA00023004"/>
    </source>
</evidence>
<dbReference type="GO" id="GO:0003824">
    <property type="term" value="F:catalytic activity"/>
    <property type="evidence" value="ECO:0007669"/>
    <property type="project" value="InterPro"/>
</dbReference>
<dbReference type="InterPro" id="IPR058240">
    <property type="entry name" value="rSAM_sf"/>
</dbReference>
<dbReference type="Proteomes" id="UP000624244">
    <property type="component" value="Unassembled WGS sequence"/>
</dbReference>
<evidence type="ECO:0000256" key="6">
    <source>
        <dbReference type="SAM" id="MobiDB-lite"/>
    </source>
</evidence>
<name>A0A8H5ZEP4_COCSA</name>
<keyword evidence="2 5" id="KW-0479">Metal-binding</keyword>
<dbReference type="CDD" id="cd01335">
    <property type="entry name" value="Radical_SAM"/>
    <property type="match status" value="1"/>
</dbReference>
<dbReference type="InterPro" id="IPR016431">
    <property type="entry name" value="Pyrv-formate_lyase-activ_prd"/>
</dbReference>
<protein>
    <recommendedName>
        <fullName evidence="7">Radical SAM core domain-containing protein</fullName>
    </recommendedName>
</protein>
<feature type="binding site" evidence="5">
    <location>
        <position position="119"/>
    </location>
    <ligand>
        <name>[4Fe-4S] cluster</name>
        <dbReference type="ChEBI" id="CHEBI:49883"/>
        <note>4Fe-4S-S-AdoMet</note>
    </ligand>
</feature>
<reference evidence="8" key="1">
    <citation type="submission" date="2019-11" db="EMBL/GenBank/DDBJ databases">
        <title>Bipolaris sorokiniana Genome sequencing.</title>
        <authorList>
            <person name="Wang H."/>
        </authorList>
    </citation>
    <scope>NUCLEOTIDE SEQUENCE</scope>
</reference>
<keyword evidence="4 5" id="KW-0411">Iron-sulfur</keyword>
<dbReference type="InterPro" id="IPR040085">
    <property type="entry name" value="MJ0674-like"/>
</dbReference>
<feature type="domain" description="Radical SAM core" evidence="7">
    <location>
        <begin position="114"/>
        <end position="284"/>
    </location>
</feature>
<dbReference type="PANTHER" id="PTHR43075">
    <property type="entry name" value="FORMATE LYASE ACTIVATING ENZYME, PUTATIVE (AFU_ORTHOLOGUE AFUA_2G15630)-RELATED"/>
    <property type="match status" value="1"/>
</dbReference>
<organism evidence="8 9">
    <name type="scientific">Cochliobolus sativus</name>
    <name type="common">Common root rot and spot blotch fungus</name>
    <name type="synonym">Bipolaris sorokiniana</name>
    <dbReference type="NCBI Taxonomy" id="45130"/>
    <lineage>
        <taxon>Eukaryota</taxon>
        <taxon>Fungi</taxon>
        <taxon>Dikarya</taxon>
        <taxon>Ascomycota</taxon>
        <taxon>Pezizomycotina</taxon>
        <taxon>Dothideomycetes</taxon>
        <taxon>Pleosporomycetidae</taxon>
        <taxon>Pleosporales</taxon>
        <taxon>Pleosporineae</taxon>
        <taxon>Pleosporaceae</taxon>
        <taxon>Bipolaris</taxon>
    </lineage>
</organism>
<evidence type="ECO:0000259" key="7">
    <source>
        <dbReference type="Pfam" id="PF04055"/>
    </source>
</evidence>
<dbReference type="EMBL" id="WNKQ01000013">
    <property type="protein sequence ID" value="KAF5847329.1"/>
    <property type="molecule type" value="Genomic_DNA"/>
</dbReference>
<feature type="region of interest" description="Disordered" evidence="6">
    <location>
        <begin position="307"/>
        <end position="329"/>
    </location>
</feature>
<dbReference type="PIRSF" id="PIRSF004869">
    <property type="entry name" value="PflX_prd"/>
    <property type="match status" value="1"/>
</dbReference>
<keyword evidence="3 5" id="KW-0408">Iron</keyword>
<evidence type="ECO:0000313" key="9">
    <source>
        <dbReference type="Proteomes" id="UP000624244"/>
    </source>
</evidence>
<comment type="cofactor">
    <cofactor evidence="5">
        <name>[4Fe-4S] cluster</name>
        <dbReference type="ChEBI" id="CHEBI:49883"/>
    </cofactor>
    <text evidence="5">Binds 1 [4Fe-4S] cluster. The cluster is coordinated with 3 cysteines and an exchangeable S-adenosyl-L-methionine.</text>
</comment>
<proteinExistence type="predicted"/>
<evidence type="ECO:0000256" key="1">
    <source>
        <dbReference type="ARBA" id="ARBA00022691"/>
    </source>
</evidence>
<feature type="binding site" evidence="5">
    <location>
        <position position="123"/>
    </location>
    <ligand>
        <name>[4Fe-4S] cluster</name>
        <dbReference type="ChEBI" id="CHEBI:49883"/>
        <note>4Fe-4S-S-AdoMet</note>
    </ligand>
</feature>
<dbReference type="InterPro" id="IPR013785">
    <property type="entry name" value="Aldolase_TIM"/>
</dbReference>
<sequence>MALLSRLRPALRPSTCLRLRRPSMRRSLHLAPPYLVDDYIPRYHLLSSVDASKKRSLAYAHLRECNLCPRLCGVNRYEKTGVCLIGAETVKVGTIAPHFGEEPFIQGHNGSGSVFFSGCNLRCVFCQNHDISHTRNGFDLTPEGLADWYMKLQDVGRVHNINLVTPEHVVPQVVLSILHARELGLRLPIIYNTSAFDSLESISLLDGLVDIYMPDFKVWRDTTSRRLLKADKYTEVAMESIKAMHKQVGDLCFSADGIAKKGVIVRHLVMPGMEDEGQEIVRWLAQNVSKDLMVHIMEQYFPRAHVGKPRRGRANSDGEPSSDTGEPVRYADINRPVHLDAVASVKKAAQEAGLWRFVEASRHGGFNI</sequence>
<dbReference type="SUPFAM" id="SSF102114">
    <property type="entry name" value="Radical SAM enzymes"/>
    <property type="match status" value="1"/>
</dbReference>
<evidence type="ECO:0000256" key="5">
    <source>
        <dbReference type="PIRSR" id="PIRSR004869-50"/>
    </source>
</evidence>
<dbReference type="GO" id="GO:0051536">
    <property type="term" value="F:iron-sulfur cluster binding"/>
    <property type="evidence" value="ECO:0007669"/>
    <property type="project" value="UniProtKB-KW"/>
</dbReference>
<gene>
    <name evidence="8" type="ORF">GGP41_000052</name>
</gene>
<evidence type="ECO:0000256" key="4">
    <source>
        <dbReference type="ARBA" id="ARBA00023014"/>
    </source>
</evidence>
<dbReference type="SFLD" id="SFLDG01099">
    <property type="entry name" value="Uncharacterised_Radical_SAM_Su"/>
    <property type="match status" value="1"/>
</dbReference>
<accession>A0A8H5ZEP4</accession>
<dbReference type="Gene3D" id="3.20.20.70">
    <property type="entry name" value="Aldolase class I"/>
    <property type="match status" value="1"/>
</dbReference>
<dbReference type="InterPro" id="IPR007197">
    <property type="entry name" value="rSAM"/>
</dbReference>
<evidence type="ECO:0000313" key="8">
    <source>
        <dbReference type="EMBL" id="KAF5847329.1"/>
    </source>
</evidence>
<dbReference type="AlphaFoldDB" id="A0A8H5ZEP4"/>
<dbReference type="Pfam" id="PF04055">
    <property type="entry name" value="Radical_SAM"/>
    <property type="match status" value="1"/>
</dbReference>
<keyword evidence="1 5" id="KW-0949">S-adenosyl-L-methionine</keyword>
<evidence type="ECO:0000256" key="2">
    <source>
        <dbReference type="ARBA" id="ARBA00022723"/>
    </source>
</evidence>
<dbReference type="SFLD" id="SFLDS00029">
    <property type="entry name" value="Radical_SAM"/>
    <property type="match status" value="1"/>
</dbReference>
<feature type="binding site" evidence="5">
    <location>
        <position position="126"/>
    </location>
    <ligand>
        <name>[4Fe-4S] cluster</name>
        <dbReference type="ChEBI" id="CHEBI:49883"/>
        <note>4Fe-4S-S-AdoMet</note>
    </ligand>
</feature>
<dbReference type="GO" id="GO:0046872">
    <property type="term" value="F:metal ion binding"/>
    <property type="evidence" value="ECO:0007669"/>
    <property type="project" value="UniProtKB-KW"/>
</dbReference>